<dbReference type="PANTHER" id="PTHR31100:SF69">
    <property type="entry name" value="AT-HOOK MOTIF NUCLEAR-LOCALIZED PROTEIN 17-RELATED"/>
    <property type="match status" value="1"/>
</dbReference>
<feature type="region of interest" description="Disordered" evidence="1">
    <location>
        <begin position="67"/>
        <end position="88"/>
    </location>
</feature>
<feature type="compositionally biased region" description="Low complexity" evidence="1">
    <location>
        <begin position="261"/>
        <end position="270"/>
    </location>
</feature>
<feature type="compositionally biased region" description="Polar residues" evidence="1">
    <location>
        <begin position="32"/>
        <end position="42"/>
    </location>
</feature>
<keyword evidence="4" id="KW-1185">Reference proteome</keyword>
<reference evidence="4" key="1">
    <citation type="journal article" date="2016" name="Nature">
        <title>The genome of the seagrass Zostera marina reveals angiosperm adaptation to the sea.</title>
        <authorList>
            <person name="Olsen J.L."/>
            <person name="Rouze P."/>
            <person name="Verhelst B."/>
            <person name="Lin Y.-C."/>
            <person name="Bayer T."/>
            <person name="Collen J."/>
            <person name="Dattolo E."/>
            <person name="De Paoli E."/>
            <person name="Dittami S."/>
            <person name="Maumus F."/>
            <person name="Michel G."/>
            <person name="Kersting A."/>
            <person name="Lauritano C."/>
            <person name="Lohaus R."/>
            <person name="Toepel M."/>
            <person name="Tonon T."/>
            <person name="Vanneste K."/>
            <person name="Amirebrahimi M."/>
            <person name="Brakel J."/>
            <person name="Bostroem C."/>
            <person name="Chovatia M."/>
            <person name="Grimwood J."/>
            <person name="Jenkins J.W."/>
            <person name="Jueterbock A."/>
            <person name="Mraz A."/>
            <person name="Stam W.T."/>
            <person name="Tice H."/>
            <person name="Bornberg-Bauer E."/>
            <person name="Green P.J."/>
            <person name="Pearson G.A."/>
            <person name="Procaccini G."/>
            <person name="Duarte C.M."/>
            <person name="Schmutz J."/>
            <person name="Reusch T.B.H."/>
            <person name="Van de Peer Y."/>
        </authorList>
    </citation>
    <scope>NUCLEOTIDE SEQUENCE [LARGE SCALE GENOMIC DNA]</scope>
    <source>
        <strain evidence="4">cv. Finnish</strain>
    </source>
</reference>
<dbReference type="GO" id="GO:0005634">
    <property type="term" value="C:nucleus"/>
    <property type="evidence" value="ECO:0000318"/>
    <property type="project" value="GO_Central"/>
</dbReference>
<dbReference type="InterPro" id="IPR005175">
    <property type="entry name" value="PPC_dom"/>
</dbReference>
<evidence type="ECO:0000313" key="4">
    <source>
        <dbReference type="Proteomes" id="UP000036987"/>
    </source>
</evidence>
<feature type="region of interest" description="Disordered" evidence="1">
    <location>
        <begin position="145"/>
        <end position="172"/>
    </location>
</feature>
<dbReference type="InterPro" id="IPR014476">
    <property type="entry name" value="AHL15-29"/>
</dbReference>
<dbReference type="GO" id="GO:0003680">
    <property type="term" value="F:minor groove of adenine-thymine-rich DNA binding"/>
    <property type="evidence" value="ECO:0000318"/>
    <property type="project" value="GO_Central"/>
</dbReference>
<organism evidence="3 4">
    <name type="scientific">Zostera marina</name>
    <name type="common">Eelgrass</name>
    <dbReference type="NCBI Taxonomy" id="29655"/>
    <lineage>
        <taxon>Eukaryota</taxon>
        <taxon>Viridiplantae</taxon>
        <taxon>Streptophyta</taxon>
        <taxon>Embryophyta</taxon>
        <taxon>Tracheophyta</taxon>
        <taxon>Spermatophyta</taxon>
        <taxon>Magnoliopsida</taxon>
        <taxon>Liliopsida</taxon>
        <taxon>Zosteraceae</taxon>
        <taxon>Zostera</taxon>
    </lineage>
</organism>
<feature type="region of interest" description="Disordered" evidence="1">
    <location>
        <begin position="1"/>
        <end position="42"/>
    </location>
</feature>
<dbReference type="CDD" id="cd11378">
    <property type="entry name" value="DUF296"/>
    <property type="match status" value="1"/>
</dbReference>
<feature type="domain" description="PPC" evidence="2">
    <location>
        <begin position="97"/>
        <end position="262"/>
    </location>
</feature>
<dbReference type="OrthoDB" id="1373386at2759"/>
<comment type="caution">
    <text evidence="3">The sequence shown here is derived from an EMBL/GenBank/DDBJ whole genome shotgun (WGS) entry which is preliminary data.</text>
</comment>
<name>A0A0K9PJW1_ZOSMR</name>
<accession>A0A0K9PJW1</accession>
<feature type="compositionally biased region" description="Polar residues" evidence="1">
    <location>
        <begin position="301"/>
        <end position="310"/>
    </location>
</feature>
<feature type="compositionally biased region" description="Low complexity" evidence="1">
    <location>
        <begin position="157"/>
        <end position="172"/>
    </location>
</feature>
<dbReference type="PROSITE" id="PS51742">
    <property type="entry name" value="PPC"/>
    <property type="match status" value="1"/>
</dbReference>
<feature type="region of interest" description="Disordered" evidence="1">
    <location>
        <begin position="289"/>
        <end position="310"/>
    </location>
</feature>
<dbReference type="GO" id="GO:0003700">
    <property type="term" value="F:DNA-binding transcription factor activity"/>
    <property type="evidence" value="ECO:0000318"/>
    <property type="project" value="GO_Central"/>
</dbReference>
<evidence type="ECO:0000313" key="3">
    <source>
        <dbReference type="EMBL" id="KMZ69343.1"/>
    </source>
</evidence>
<gene>
    <name evidence="3" type="ORF">ZOSMA_216G00130</name>
</gene>
<dbReference type="Gene3D" id="3.30.1330.80">
    <property type="entry name" value="Hypothetical protein, similar to alpha- acetolactate decarboxylase, domain 2"/>
    <property type="match status" value="1"/>
</dbReference>
<dbReference type="Pfam" id="PF03479">
    <property type="entry name" value="PCC"/>
    <property type="match status" value="1"/>
</dbReference>
<dbReference type="EMBL" id="LFYR01000777">
    <property type="protein sequence ID" value="KMZ69343.1"/>
    <property type="molecule type" value="Genomic_DNA"/>
</dbReference>
<protein>
    <recommendedName>
        <fullName evidence="2">PPC domain-containing protein</fullName>
    </recommendedName>
</protein>
<proteinExistence type="predicted"/>
<dbReference type="AlphaFoldDB" id="A0A0K9PJW1"/>
<evidence type="ECO:0000256" key="1">
    <source>
        <dbReference type="SAM" id="MobiDB-lite"/>
    </source>
</evidence>
<sequence length="310" mass="32697">MEEYGGGRPFSPISLTHHNPPHLRNETHASTDSESDYTQTPTNMTDLSIDIISTIPLPLTTVSAPSSITTTVRKPRGRPPGSKNKPKAPMIITRKDETAMHVTVLEVKSGTDIVNALVDFARRRRIGVTILGGSGTVSSLVLRHNHHHHPGTSSIQTPNTASTSTSNNSSSSTTYSLHGQFDIVTLSATILAAESSAPSTYSGFNVAVAGPQGTVYGGCLVGGLIAYGTVVVFTATFGTSEIQTLSMQEKNESDGGGEDTNNGSSSSCKINNNNSIGVGSGMVMFPWSSTGSTRLPPPLNHDSNSQLRRF</sequence>
<evidence type="ECO:0000259" key="2">
    <source>
        <dbReference type="PROSITE" id="PS51742"/>
    </source>
</evidence>
<dbReference type="PANTHER" id="PTHR31100">
    <property type="entry name" value="AT-HOOK MOTIF NUCLEAR-LOCALIZED PROTEIN 15"/>
    <property type="match status" value="1"/>
</dbReference>
<dbReference type="SUPFAM" id="SSF117856">
    <property type="entry name" value="AF0104/ALDC/Ptd012-like"/>
    <property type="match status" value="1"/>
</dbReference>
<dbReference type="Proteomes" id="UP000036987">
    <property type="component" value="Unassembled WGS sequence"/>
</dbReference>
<feature type="region of interest" description="Disordered" evidence="1">
    <location>
        <begin position="246"/>
        <end position="270"/>
    </location>
</feature>